<protein>
    <submittedName>
        <fullName evidence="1">Uncharacterized protein</fullName>
    </submittedName>
</protein>
<proteinExistence type="predicted"/>
<gene>
    <name evidence="1" type="ORF">TM448B04642_0003</name>
</gene>
<sequence length="202" mass="21493">MPKMGVYTKADADADIAVHAADLDAHMMDFLQLLRTGEYLGYPFHKGAVDWAMSANVLYASPFYIARKLTVDRIAINVITAGIAGTRGRLGIYNLDTNLYPGALIVDGGEVAVDAVAVVAATINQALTKGIYFTALVSNGTPSIKTLYSTWTAMGEFATDLVTVKGAWTVTFTYAALPNLFTAGGALTSHTPVILPRVKSLD</sequence>
<reference evidence="1" key="1">
    <citation type="submission" date="2020-03" db="EMBL/GenBank/DDBJ databases">
        <title>The deep terrestrial virosphere.</title>
        <authorList>
            <person name="Holmfeldt K."/>
            <person name="Nilsson E."/>
            <person name="Simone D."/>
            <person name="Lopez-Fernandez M."/>
            <person name="Wu X."/>
            <person name="de Brujin I."/>
            <person name="Lundin D."/>
            <person name="Andersson A."/>
            <person name="Bertilsson S."/>
            <person name="Dopson M."/>
        </authorList>
    </citation>
    <scope>NUCLEOTIDE SEQUENCE</scope>
    <source>
        <strain evidence="1">TM448B04642</strain>
    </source>
</reference>
<accession>A0A6M3Y024</accession>
<organism evidence="1">
    <name type="scientific">viral metagenome</name>
    <dbReference type="NCBI Taxonomy" id="1070528"/>
    <lineage>
        <taxon>unclassified sequences</taxon>
        <taxon>metagenomes</taxon>
        <taxon>organismal metagenomes</taxon>
    </lineage>
</organism>
<dbReference type="AlphaFoldDB" id="A0A6M3Y024"/>
<name>A0A6M3Y024_9ZZZZ</name>
<evidence type="ECO:0000313" key="1">
    <source>
        <dbReference type="EMBL" id="QJI03530.1"/>
    </source>
</evidence>
<dbReference type="EMBL" id="MT145096">
    <property type="protein sequence ID" value="QJI03530.1"/>
    <property type="molecule type" value="Genomic_DNA"/>
</dbReference>